<dbReference type="EMBL" id="CP099490">
    <property type="protein sequence ID" value="USQ77629.1"/>
    <property type="molecule type" value="Genomic_DNA"/>
</dbReference>
<evidence type="ECO:0000313" key="2">
    <source>
        <dbReference type="EMBL" id="USQ77629.1"/>
    </source>
</evidence>
<accession>A0ABY4YLZ3</accession>
<feature type="region of interest" description="Disordered" evidence="1">
    <location>
        <begin position="222"/>
        <end position="245"/>
    </location>
</feature>
<sequence>MAIFGRKKNEIVEPIDEAPVKPEGEPGVDRDWQREFDGPFDIGEVPELNGRIDLGALRVPAVPGMEMRLDIEKGSNKIIGLTATIQSSKLQLQAFAAPRSEGLWDEIREGLTEGIKGAGGSSQVDADGVMGQELLGRMPGQDPAGRVAFAPNRFIGVDGPRWFLRAVINGPAATDAKALAVVRAFLREVVVDRGTEPRPPREVLTLTAPKGVIEEAARRRAAARAAAPGASSDVAQGGGAAPTGP</sequence>
<organism evidence="2 3">
    <name type="scientific">Ornithinimicrobium cryptoxanthini</name>
    <dbReference type="NCBI Taxonomy" id="2934161"/>
    <lineage>
        <taxon>Bacteria</taxon>
        <taxon>Bacillati</taxon>
        <taxon>Actinomycetota</taxon>
        <taxon>Actinomycetes</taxon>
        <taxon>Micrococcales</taxon>
        <taxon>Ornithinimicrobiaceae</taxon>
        <taxon>Ornithinimicrobium</taxon>
    </lineage>
</organism>
<protein>
    <submittedName>
        <fullName evidence="2">DUF3710 domain-containing protein</fullName>
    </submittedName>
</protein>
<dbReference type="Proteomes" id="UP001056535">
    <property type="component" value="Chromosome"/>
</dbReference>
<gene>
    <name evidence="2" type="ORF">NF557_06920</name>
</gene>
<feature type="region of interest" description="Disordered" evidence="1">
    <location>
        <begin position="1"/>
        <end position="30"/>
    </location>
</feature>
<proteinExistence type="predicted"/>
<dbReference type="InterPro" id="IPR022183">
    <property type="entry name" value="DUF3710"/>
</dbReference>
<feature type="compositionally biased region" description="Basic and acidic residues" evidence="1">
    <location>
        <begin position="18"/>
        <end position="30"/>
    </location>
</feature>
<name>A0ABY4YLZ3_9MICO</name>
<dbReference type="Pfam" id="PF12502">
    <property type="entry name" value="DUF3710"/>
    <property type="match status" value="1"/>
</dbReference>
<keyword evidence="3" id="KW-1185">Reference proteome</keyword>
<evidence type="ECO:0000313" key="3">
    <source>
        <dbReference type="Proteomes" id="UP001056535"/>
    </source>
</evidence>
<evidence type="ECO:0000256" key="1">
    <source>
        <dbReference type="SAM" id="MobiDB-lite"/>
    </source>
</evidence>
<feature type="compositionally biased region" description="Gly residues" evidence="1">
    <location>
        <begin position="236"/>
        <end position="245"/>
    </location>
</feature>
<dbReference type="RefSeq" id="WP_252622970.1">
    <property type="nucleotide sequence ID" value="NZ_CP099490.1"/>
</dbReference>
<reference evidence="2" key="1">
    <citation type="submission" date="2022-06" db="EMBL/GenBank/DDBJ databases">
        <title>Ornithinimicrobium JY.X270.</title>
        <authorList>
            <person name="Huang Y."/>
        </authorList>
    </citation>
    <scope>NUCLEOTIDE SEQUENCE</scope>
    <source>
        <strain evidence="2">JY.X270</strain>
    </source>
</reference>